<proteinExistence type="predicted"/>
<keyword evidence="2" id="KW-1185">Reference proteome</keyword>
<protein>
    <submittedName>
        <fullName evidence="1">Uncharacterized protein</fullName>
    </submittedName>
</protein>
<dbReference type="Proteomes" id="UP001169764">
    <property type="component" value="Unassembled WGS sequence"/>
</dbReference>
<evidence type="ECO:0000313" key="1">
    <source>
        <dbReference type="EMBL" id="MDO6413736.1"/>
    </source>
</evidence>
<dbReference type="RefSeq" id="WP_303540408.1">
    <property type="nucleotide sequence ID" value="NZ_JAUOTP010000002.1"/>
</dbReference>
<accession>A0ABT8Y604</accession>
<evidence type="ECO:0000313" key="2">
    <source>
        <dbReference type="Proteomes" id="UP001169764"/>
    </source>
</evidence>
<reference evidence="1" key="1">
    <citation type="submission" date="2023-07" db="EMBL/GenBank/DDBJ databases">
        <authorList>
            <person name="Kim M."/>
        </authorList>
    </citation>
    <scope>NUCLEOTIDE SEQUENCE</scope>
    <source>
        <strain evidence="1">BIUV-7</strain>
    </source>
</reference>
<comment type="caution">
    <text evidence="1">The sequence shown here is derived from an EMBL/GenBank/DDBJ whole genome shotgun (WGS) entry which is preliminary data.</text>
</comment>
<name>A0ABT8Y604_9SPHN</name>
<sequence length="72" mass="8233">MSDSRRKAPFIGIAAYSDKPFKCREHRKERAAVRAALAREGEPPHHKQFGDPWLSDKDGKTYVADLPDLLRK</sequence>
<dbReference type="EMBL" id="JAUOTP010000002">
    <property type="protein sequence ID" value="MDO6413736.1"/>
    <property type="molecule type" value="Genomic_DNA"/>
</dbReference>
<organism evidence="1 2">
    <name type="scientific">Sphingomonas natans</name>
    <dbReference type="NCBI Taxonomy" id="3063330"/>
    <lineage>
        <taxon>Bacteria</taxon>
        <taxon>Pseudomonadati</taxon>
        <taxon>Pseudomonadota</taxon>
        <taxon>Alphaproteobacteria</taxon>
        <taxon>Sphingomonadales</taxon>
        <taxon>Sphingomonadaceae</taxon>
        <taxon>Sphingomonas</taxon>
    </lineage>
</organism>
<gene>
    <name evidence="1" type="ORF">Q4F19_05015</name>
</gene>